<dbReference type="SUPFAM" id="SSF53448">
    <property type="entry name" value="Nucleotide-diphospho-sugar transferases"/>
    <property type="match status" value="1"/>
</dbReference>
<evidence type="ECO:0000313" key="3">
    <source>
        <dbReference type="Proteomes" id="UP000184522"/>
    </source>
</evidence>
<gene>
    <name evidence="2" type="ORF">SAMN05444148_1886</name>
</gene>
<dbReference type="Gene3D" id="3.90.550.10">
    <property type="entry name" value="Spore Coat Polysaccharide Biosynthesis Protein SpsA, Chain A"/>
    <property type="match status" value="1"/>
</dbReference>
<dbReference type="CDD" id="cd00761">
    <property type="entry name" value="Glyco_tranf_GTA_type"/>
    <property type="match status" value="1"/>
</dbReference>
<dbReference type="STRING" id="1089305.SAMN05444148_1886"/>
<name>A0A1M5SJK5_9FLAO</name>
<dbReference type="EMBL" id="FQWS01000002">
    <property type="protein sequence ID" value="SHH38669.1"/>
    <property type="molecule type" value="Genomic_DNA"/>
</dbReference>
<dbReference type="InterPro" id="IPR001173">
    <property type="entry name" value="Glyco_trans_2-like"/>
</dbReference>
<evidence type="ECO:0000259" key="1">
    <source>
        <dbReference type="Pfam" id="PF00535"/>
    </source>
</evidence>
<sequence length="318" mass="37537">MQPLVSIIIPSYNRADLIGETIESIIAQTYKNWECVIVDDGSTDNSFEVINALAKKDSRIRFHKRPESKPKGANACRNYGLELSNGEYINWLDSDDIFHPMKLEKQIMKIIEDKVFFSICKSYVFENSITDNKELILKSKDVKTDDPFNDFISKRIIIPIQAPIFQKDFIINNKFFFDESLQAGQEWELFARIFQKYADYSSINEPLDYIRNHSNNISNKTSSEKYWHYYLARNMLENKLEGNLCQKSKDILNIFYLFIFKRFTRLGSFKYAEVVYKEKIKKVEKLTNKEKRLLRFGLLSHKLFSRGDFFLSKVSLYK</sequence>
<dbReference type="PANTHER" id="PTHR22916">
    <property type="entry name" value="GLYCOSYLTRANSFERASE"/>
    <property type="match status" value="1"/>
</dbReference>
<dbReference type="RefSeq" id="WP_073085809.1">
    <property type="nucleotide sequence ID" value="NZ_FQWS01000002.1"/>
</dbReference>
<feature type="domain" description="Glycosyltransferase 2-like" evidence="1">
    <location>
        <begin position="6"/>
        <end position="167"/>
    </location>
</feature>
<organism evidence="2 3">
    <name type="scientific">Winogradskyella jejuensis</name>
    <dbReference type="NCBI Taxonomy" id="1089305"/>
    <lineage>
        <taxon>Bacteria</taxon>
        <taxon>Pseudomonadati</taxon>
        <taxon>Bacteroidota</taxon>
        <taxon>Flavobacteriia</taxon>
        <taxon>Flavobacteriales</taxon>
        <taxon>Flavobacteriaceae</taxon>
        <taxon>Winogradskyella</taxon>
    </lineage>
</organism>
<dbReference type="GO" id="GO:0016758">
    <property type="term" value="F:hexosyltransferase activity"/>
    <property type="evidence" value="ECO:0007669"/>
    <property type="project" value="UniProtKB-ARBA"/>
</dbReference>
<dbReference type="PANTHER" id="PTHR22916:SF3">
    <property type="entry name" value="UDP-GLCNAC:BETAGAL BETA-1,3-N-ACETYLGLUCOSAMINYLTRANSFERASE-LIKE PROTEIN 1"/>
    <property type="match status" value="1"/>
</dbReference>
<protein>
    <submittedName>
        <fullName evidence="2">Glycosyltransferase involved in cell wall bisynthesis</fullName>
    </submittedName>
</protein>
<dbReference type="Proteomes" id="UP000184522">
    <property type="component" value="Unassembled WGS sequence"/>
</dbReference>
<evidence type="ECO:0000313" key="2">
    <source>
        <dbReference type="EMBL" id="SHH38669.1"/>
    </source>
</evidence>
<dbReference type="OrthoDB" id="597270at2"/>
<dbReference type="InterPro" id="IPR029044">
    <property type="entry name" value="Nucleotide-diphossugar_trans"/>
</dbReference>
<dbReference type="AlphaFoldDB" id="A0A1M5SJK5"/>
<dbReference type="Pfam" id="PF00535">
    <property type="entry name" value="Glycos_transf_2"/>
    <property type="match status" value="1"/>
</dbReference>
<reference evidence="3" key="1">
    <citation type="submission" date="2016-11" db="EMBL/GenBank/DDBJ databases">
        <authorList>
            <person name="Varghese N."/>
            <person name="Submissions S."/>
        </authorList>
    </citation>
    <scope>NUCLEOTIDE SEQUENCE [LARGE SCALE GENOMIC DNA]</scope>
    <source>
        <strain evidence="3">DSM 25330</strain>
    </source>
</reference>
<keyword evidence="2" id="KW-0808">Transferase</keyword>
<keyword evidence="3" id="KW-1185">Reference proteome</keyword>
<proteinExistence type="predicted"/>
<accession>A0A1M5SJK5</accession>